<dbReference type="AlphaFoldDB" id="A0A0R2K8E1"/>
<dbReference type="Proteomes" id="UP000051749">
    <property type="component" value="Unassembled WGS sequence"/>
</dbReference>
<proteinExistence type="predicted"/>
<evidence type="ECO:0008006" key="3">
    <source>
        <dbReference type="Google" id="ProtNLM"/>
    </source>
</evidence>
<accession>A0A0R2K8E1</accession>
<evidence type="ECO:0000313" key="2">
    <source>
        <dbReference type="Proteomes" id="UP000051749"/>
    </source>
</evidence>
<dbReference type="PATRIC" id="fig|319653.3.peg.927"/>
<dbReference type="STRING" id="319653.SAMN04487973_103135"/>
<protein>
    <recommendedName>
        <fullName evidence="3">Glycoside hydrolase family 42 N-terminal domain-containing protein</fullName>
    </recommendedName>
</protein>
<evidence type="ECO:0000313" key="1">
    <source>
        <dbReference type="EMBL" id="KRN83484.1"/>
    </source>
</evidence>
<reference evidence="1 2" key="1">
    <citation type="journal article" date="2015" name="Genome Announc.">
        <title>Expanding the biotechnology potential of lactobacilli through comparative genomics of 213 strains and associated genera.</title>
        <authorList>
            <person name="Sun Z."/>
            <person name="Harris H.M."/>
            <person name="McCann A."/>
            <person name="Guo C."/>
            <person name="Argimon S."/>
            <person name="Zhang W."/>
            <person name="Yang X."/>
            <person name="Jeffery I.B."/>
            <person name="Cooney J.C."/>
            <person name="Kagawa T.F."/>
            <person name="Liu W."/>
            <person name="Song Y."/>
            <person name="Salvetti E."/>
            <person name="Wrobel A."/>
            <person name="Rasinkangas P."/>
            <person name="Parkhill J."/>
            <person name="Rea M.C."/>
            <person name="O'Sullivan O."/>
            <person name="Ritari J."/>
            <person name="Douillard F.P."/>
            <person name="Paul Ross R."/>
            <person name="Yang R."/>
            <person name="Briner A.E."/>
            <person name="Felis G.E."/>
            <person name="de Vos W.M."/>
            <person name="Barrangou R."/>
            <person name="Klaenhammer T.R."/>
            <person name="Caufield P.W."/>
            <person name="Cui Y."/>
            <person name="Zhang H."/>
            <person name="O'Toole P.W."/>
        </authorList>
    </citation>
    <scope>NUCLEOTIDE SEQUENCE [LARGE SCALE GENOMIC DNA]</scope>
    <source>
        <strain evidence="1 2">DSM 22301</strain>
    </source>
</reference>
<gene>
    <name evidence="1" type="ORF">IV87_GL000917</name>
</gene>
<dbReference type="EMBL" id="JQBY01000002">
    <property type="protein sequence ID" value="KRN83484.1"/>
    <property type="molecule type" value="Genomic_DNA"/>
</dbReference>
<organism evidence="1 2">
    <name type="scientific">Pediococcus ethanolidurans</name>
    <dbReference type="NCBI Taxonomy" id="319653"/>
    <lineage>
        <taxon>Bacteria</taxon>
        <taxon>Bacillati</taxon>
        <taxon>Bacillota</taxon>
        <taxon>Bacilli</taxon>
        <taxon>Lactobacillales</taxon>
        <taxon>Lactobacillaceae</taxon>
        <taxon>Pediococcus</taxon>
    </lineage>
</organism>
<name>A0A0R2K8E1_9LACO</name>
<sequence>MNEEKQMTANFKYSLRFTLDPENWDDIKESKLLDFCQKGRIDDVAFFINPEELNQSHLTAEQTQVWLDTIQTVGLKLKQLGITTSLNPWTTLMHSDRGRTINPKLGFDTMVDYQGKKAESIACPGDPKWQSYIADCYRQFASIQPSFLWLEDDFRHYNHTPLKLGCFCDRHMQIYNQKLHENLSRTDFIEKVLQPGKPTKARLVYLETAQQEMITVARKIADAVTAFSPHTKMGLMSSFPNWHALEGRDWNGLFDALSGNHPRVNRPHLPAYNEVSPLKYSRDFEAFTRTTAEFVSNGPQTEFYPELENYMYSPFAKSNLFTQFQLESTALIGASGIFLNLFDMMGNGIDETYHYARLLADSKTWLNHISSSETKLNRENLSGVMVLVDQNSAQTMHTNFGKDPEELLPTETNWLSLLGSLGIASFPKKDDHKTQYHQQTIAVSGQFLRNLNNAQIRQLITDNTVFLDGESVQVLLDRNLNKELLGVSNGDWHKARTGYQSFEQADGQTIDGIENPRMTMLQHMGDYLQLTYAKGANVETISNAYNEYHKCLGPMMTVINEHIFVLPINTDSKYGWESQYYSIKEGLFKQYLEKHTPVGFAVEMPGVKLVTEQKNGFKAYFSNFTIDEQPKIKFHVAEQYQFTHWILHAKSGSDLKDVSVHCSWDADGIGTIDYSLKGLETILLTAEV</sequence>
<comment type="caution">
    <text evidence="1">The sequence shown here is derived from an EMBL/GenBank/DDBJ whole genome shotgun (WGS) entry which is preliminary data.</text>
</comment>